<sequence>MAGSDERRVMLRDWWTVPAVPEGTLRQVYGERTPDPRVEFVGLTVQYYVRAHATRWLTRERVLEAMRNRITSANVWDLVSLLAKLGIAEEFFDLAAVDVDRDGAFRRFLLTLDPVLLDAIRHYSAWNAINPKLFFEGFVVGVADSFATVVVDLGRLVQLIVRLQQEQFRTLFLLSTDPAAGVLRIDRQALVVRQAFSGVVASLNPAAVPDKVLGVWRGWEQEFERHLENLDPFEAGRLLGRIAGDLWQLLTGIAALVKLLRVTARAAARYVPLLLQTVRGVAAQGRLVVRELAALLVALGKAAVEGAPRVGMEFLRTLFPPEVLRPLIQQGRALLVHGDLSLAVVFQAAHAEAFAGAGAGTRFGVLVSRENKPLFMAAMSETVSSAGRQATRAELDEALDAILVGLDDFLAEAKAPTLMNDASAAAVKAARAAQLEQRLSTHLNRRLQEVAYGAFLDLRKAGRVNPRELGQLVHQRMAAEVGQLIAQGPPGLKVFTERSLRTTIEALRASSPEFEAALKGAGGALDRTVAQMLLDRPDRDVLLKLIGFEANAAADTEKALASHLSKQFGWKASTTVGDLQSDLLLVDPATRRVTNIDWTSSTKLDAHERAWGKVVDDLGKDFDGNWEAIAQAYQQALGDGPPAEVLRHLEHLTRHAVRETVVRQAALRSVFGETWFVLSHEMLYKGLNSLFKK</sequence>
<proteinExistence type="predicted"/>
<dbReference type="AlphaFoldDB" id="A0A1E5P1L2"/>
<dbReference type="Proteomes" id="UP000095759">
    <property type="component" value="Unassembled WGS sequence"/>
</dbReference>
<name>A0A1E5P1L2_9ACTN</name>
<comment type="caution">
    <text evidence="1">The sequence shown here is derived from an EMBL/GenBank/DDBJ whole genome shotgun (WGS) entry which is preliminary data.</text>
</comment>
<gene>
    <name evidence="1" type="ORF">AS594_00800</name>
</gene>
<reference evidence="1 2" key="1">
    <citation type="submission" date="2016-08" db="EMBL/GenBank/DDBJ databases">
        <title>Complete genome sequence of Streptomyces agglomeratus strain 6-3-2, a novel anti-MRSA actinomycete isolated from Wuli of Tebit, China.</title>
        <authorList>
            <person name="Chen X."/>
        </authorList>
    </citation>
    <scope>NUCLEOTIDE SEQUENCE [LARGE SCALE GENOMIC DNA]</scope>
    <source>
        <strain evidence="1 2">6-3-2</strain>
    </source>
</reference>
<evidence type="ECO:0000313" key="2">
    <source>
        <dbReference type="Proteomes" id="UP000095759"/>
    </source>
</evidence>
<keyword evidence="2" id="KW-1185">Reference proteome</keyword>
<dbReference type="EMBL" id="MEHJ01000001">
    <property type="protein sequence ID" value="OEJ23264.1"/>
    <property type="molecule type" value="Genomic_DNA"/>
</dbReference>
<accession>A0A1E5P1L2</accession>
<dbReference type="OrthoDB" id="3309914at2"/>
<protein>
    <submittedName>
        <fullName evidence="1">Uncharacterized protein</fullName>
    </submittedName>
</protein>
<organism evidence="1 2">
    <name type="scientific">Streptomyces agglomeratus</name>
    <dbReference type="NCBI Taxonomy" id="285458"/>
    <lineage>
        <taxon>Bacteria</taxon>
        <taxon>Bacillati</taxon>
        <taxon>Actinomycetota</taxon>
        <taxon>Actinomycetes</taxon>
        <taxon>Kitasatosporales</taxon>
        <taxon>Streptomycetaceae</taxon>
        <taxon>Streptomyces</taxon>
    </lineage>
</organism>
<evidence type="ECO:0000313" key="1">
    <source>
        <dbReference type="EMBL" id="OEJ23264.1"/>
    </source>
</evidence>